<dbReference type="SUPFAM" id="SSF53335">
    <property type="entry name" value="S-adenosyl-L-methionine-dependent methyltransferases"/>
    <property type="match status" value="1"/>
</dbReference>
<keyword evidence="1" id="KW-0808">Transferase</keyword>
<accession>L0DIS8</accession>
<evidence type="ECO:0000313" key="1">
    <source>
        <dbReference type="EMBL" id="AGA29289.1"/>
    </source>
</evidence>
<dbReference type="AlphaFoldDB" id="L0DIS8"/>
<gene>
    <name evidence="1" type="ordered locus">Sinac_5137</name>
</gene>
<dbReference type="STRING" id="886293.Sinac_5137"/>
<dbReference type="HOGENOM" id="CLU_1007958_0_0_0"/>
<dbReference type="GO" id="GO:0032259">
    <property type="term" value="P:methylation"/>
    <property type="evidence" value="ECO:0007669"/>
    <property type="project" value="UniProtKB-KW"/>
</dbReference>
<dbReference type="Proteomes" id="UP000010798">
    <property type="component" value="Chromosome"/>
</dbReference>
<sequence>MPLAARVSGIANSLHRRFRQREREEEQEPAVASLPLQPLLDPDVERLVEVFRQRVRERWSSPVHRAFLENDLNHVRRYALSLSWIPQGEGLILDPASGAGHFCDVLREERGYTLEMPRYFNLEKEAAPYPDATFDGVLLMEVLEHFTADPMFALAELSRVLKPGGFLLLTTPNLASWVALHNLINHASPYLYGVFIRQGDTDRHNREYTVDEVGKLVTAAGFGVERLAGIPAYPSHDHLPAIPGVDPRDRGDTTFCLCRKEGPVVDRYPDWLYTSW</sequence>
<dbReference type="OrthoDB" id="291554at2"/>
<dbReference type="eggNOG" id="COG2227">
    <property type="taxonomic scope" value="Bacteria"/>
</dbReference>
<dbReference type="KEGG" id="saci:Sinac_5137"/>
<dbReference type="InterPro" id="IPR029063">
    <property type="entry name" value="SAM-dependent_MTases_sf"/>
</dbReference>
<reference evidence="1 2" key="1">
    <citation type="submission" date="2012-02" db="EMBL/GenBank/DDBJ databases">
        <title>Complete sequence of chromosome of Singulisphaera acidiphila DSM 18658.</title>
        <authorList>
            <consortium name="US DOE Joint Genome Institute (JGI-PGF)"/>
            <person name="Lucas S."/>
            <person name="Copeland A."/>
            <person name="Lapidus A."/>
            <person name="Glavina del Rio T."/>
            <person name="Dalin E."/>
            <person name="Tice H."/>
            <person name="Bruce D."/>
            <person name="Goodwin L."/>
            <person name="Pitluck S."/>
            <person name="Peters L."/>
            <person name="Ovchinnikova G."/>
            <person name="Chertkov O."/>
            <person name="Kyrpides N."/>
            <person name="Mavromatis K."/>
            <person name="Ivanova N."/>
            <person name="Brettin T."/>
            <person name="Detter J.C."/>
            <person name="Han C."/>
            <person name="Larimer F."/>
            <person name="Land M."/>
            <person name="Hauser L."/>
            <person name="Markowitz V."/>
            <person name="Cheng J.-F."/>
            <person name="Hugenholtz P."/>
            <person name="Woyke T."/>
            <person name="Wu D."/>
            <person name="Tindall B."/>
            <person name="Pomrenke H."/>
            <person name="Brambilla E."/>
            <person name="Klenk H.-P."/>
            <person name="Eisen J.A."/>
        </authorList>
    </citation>
    <scope>NUCLEOTIDE SEQUENCE [LARGE SCALE GENOMIC DNA]</scope>
    <source>
        <strain evidence="2">ATCC BAA-1392 / DSM 18658 / VKM B-2454 / MOB10</strain>
    </source>
</reference>
<dbReference type="Pfam" id="PF13489">
    <property type="entry name" value="Methyltransf_23"/>
    <property type="match status" value="1"/>
</dbReference>
<name>L0DIS8_SINAD</name>
<organism evidence="1 2">
    <name type="scientific">Singulisphaera acidiphila (strain ATCC BAA-1392 / DSM 18658 / VKM B-2454 / MOB10)</name>
    <dbReference type="NCBI Taxonomy" id="886293"/>
    <lineage>
        <taxon>Bacteria</taxon>
        <taxon>Pseudomonadati</taxon>
        <taxon>Planctomycetota</taxon>
        <taxon>Planctomycetia</taxon>
        <taxon>Isosphaerales</taxon>
        <taxon>Isosphaeraceae</taxon>
        <taxon>Singulisphaera</taxon>
    </lineage>
</organism>
<keyword evidence="1" id="KW-0830">Ubiquinone</keyword>
<dbReference type="CDD" id="cd02440">
    <property type="entry name" value="AdoMet_MTases"/>
    <property type="match status" value="1"/>
</dbReference>
<dbReference type="Gene3D" id="3.40.50.150">
    <property type="entry name" value="Vaccinia Virus protein VP39"/>
    <property type="match status" value="1"/>
</dbReference>
<protein>
    <submittedName>
        <fullName evidence="1">Methylase involved in ubiquinone/menaquinone biosynthesis</fullName>
    </submittedName>
</protein>
<proteinExistence type="predicted"/>
<dbReference type="RefSeq" id="WP_015248393.1">
    <property type="nucleotide sequence ID" value="NC_019892.1"/>
</dbReference>
<evidence type="ECO:0000313" key="2">
    <source>
        <dbReference type="Proteomes" id="UP000010798"/>
    </source>
</evidence>
<dbReference type="EMBL" id="CP003364">
    <property type="protein sequence ID" value="AGA29289.1"/>
    <property type="molecule type" value="Genomic_DNA"/>
</dbReference>
<dbReference type="GO" id="GO:0008168">
    <property type="term" value="F:methyltransferase activity"/>
    <property type="evidence" value="ECO:0007669"/>
    <property type="project" value="UniProtKB-KW"/>
</dbReference>
<keyword evidence="2" id="KW-1185">Reference proteome</keyword>
<keyword evidence="1" id="KW-0489">Methyltransferase</keyword>